<evidence type="ECO:0008006" key="3">
    <source>
        <dbReference type="Google" id="ProtNLM"/>
    </source>
</evidence>
<organism evidence="1 2">
    <name type="scientific">Facklamia hominis</name>
    <dbReference type="NCBI Taxonomy" id="178214"/>
    <lineage>
        <taxon>Bacteria</taxon>
        <taxon>Bacillati</taxon>
        <taxon>Bacillota</taxon>
        <taxon>Bacilli</taxon>
        <taxon>Lactobacillales</taxon>
        <taxon>Aerococcaceae</taxon>
        <taxon>Facklamia</taxon>
    </lineage>
</organism>
<dbReference type="Proteomes" id="UP001229251">
    <property type="component" value="Unassembled WGS sequence"/>
</dbReference>
<dbReference type="EMBL" id="JASOOE010000004">
    <property type="protein sequence ID" value="MDK7186868.1"/>
    <property type="molecule type" value="Genomic_DNA"/>
</dbReference>
<name>A0AAJ1Q5H1_9LACT</name>
<dbReference type="RefSeq" id="WP_285065453.1">
    <property type="nucleotide sequence ID" value="NZ_JASOOE010000004.1"/>
</dbReference>
<protein>
    <recommendedName>
        <fullName evidence="3">Phage portal protein</fullName>
    </recommendedName>
</protein>
<proteinExistence type="predicted"/>
<accession>A0AAJ1Q5H1</accession>
<sequence length="445" mass="50208">MAQNNIDYLRKKLIKHIPRVDARYGYYNMKKLYSTYSFTIPAHIQAIFRANLGWTTKSVDTLADRLIFREFSNDIFDLNEIFTMNNPDTFYDSAILSALIASCCFVYISEDEDGYPRLQVLQANEATGIIDTTTGLLKEGYAVLEKDEFKRPKVEVYFEPFKTTIINSKDRTVRVYDHNSPAPLLVPIVNRPDAERPFGRSRISRASIYWQAYAGRVLERSDVTAEFYSWPQKYVVGTSQDSDPLDSWKATISSMLEFTKDEDGDKPVLGQFNAPSMSPFMDQIRMAAAGFAGETGLTIDDLGFVTDNPSSAEAIKAAHETLRVTARKAQRNFASGFLNVGYLAACIRDDYPYKRNQFYKSVGKWEPIFEPDAATISSIGDGVIKINQSVPGYFGKDNLRDLTGLEGDVDEVGYFNRIVGETSNRIQEGNQSSIKVESDQEENPE</sequence>
<comment type="caution">
    <text evidence="1">The sequence shown here is derived from an EMBL/GenBank/DDBJ whole genome shotgun (WGS) entry which is preliminary data.</text>
</comment>
<gene>
    <name evidence="1" type="ORF">QP433_02630</name>
</gene>
<dbReference type="AlphaFoldDB" id="A0AAJ1Q5H1"/>
<reference evidence="1" key="1">
    <citation type="submission" date="2023-05" db="EMBL/GenBank/DDBJ databases">
        <title>Cataloging the Phylogenetic Diversity of Human Bladder Bacteria.</title>
        <authorList>
            <person name="Du J."/>
        </authorList>
    </citation>
    <scope>NUCLEOTIDE SEQUENCE</scope>
    <source>
        <strain evidence="1">UMB1231</strain>
    </source>
</reference>
<evidence type="ECO:0000313" key="1">
    <source>
        <dbReference type="EMBL" id="MDK7186868.1"/>
    </source>
</evidence>
<evidence type="ECO:0000313" key="2">
    <source>
        <dbReference type="Proteomes" id="UP001229251"/>
    </source>
</evidence>